<dbReference type="PANTHER" id="PTHR33269:SF17">
    <property type="entry name" value="NADH-UBIQUINONE OXIDOREDUCTASE CHAIN 6"/>
    <property type="match status" value="1"/>
</dbReference>
<dbReference type="EMBL" id="LN901209">
    <property type="protein sequence ID" value="CUS58594.1"/>
    <property type="molecule type" value="Genomic_DNA"/>
</dbReference>
<keyword evidence="2" id="KW-0520">NAD</keyword>
<dbReference type="Pfam" id="PF00499">
    <property type="entry name" value="Oxidored_q3"/>
    <property type="match status" value="1"/>
</dbReference>
<accession>A0A0S4M3W1</accession>
<feature type="transmembrane region" description="Helical" evidence="2">
    <location>
        <begin position="88"/>
        <end position="107"/>
    </location>
</feature>
<feature type="transmembrane region" description="Helical" evidence="2">
    <location>
        <begin position="30"/>
        <end position="48"/>
    </location>
</feature>
<protein>
    <recommendedName>
        <fullName evidence="1 2">NADH-ubiquinone oxidoreductase chain 6</fullName>
        <ecNumber evidence="2">7.1.1.2</ecNumber>
    </recommendedName>
</protein>
<feature type="transmembrane region" description="Helical" evidence="2">
    <location>
        <begin position="6"/>
        <end position="23"/>
    </location>
</feature>
<evidence type="ECO:0000313" key="3">
    <source>
        <dbReference type="EMBL" id="CUS58594.1"/>
    </source>
</evidence>
<gene>
    <name evidence="3" type="primary">nad6</name>
</gene>
<keyword evidence="2" id="KW-0812">Transmembrane</keyword>
<proteinExistence type="inferred from homology"/>
<comment type="function">
    <text evidence="2">Core subunit of the mitochondrial membrane respiratory chain NADH dehydrogenase (Complex I) which catalyzes electron transfer from NADH through the respiratory chain, using ubiquinone as an electron acceptor. Essential for the catalytic activity and assembly of complex I.</text>
</comment>
<evidence type="ECO:0000256" key="1">
    <source>
        <dbReference type="ARBA" id="ARBA00021095"/>
    </source>
</evidence>
<dbReference type="PANTHER" id="PTHR33269">
    <property type="entry name" value="NADH-UBIQUINONE OXIDOREDUCTASE CHAIN 6"/>
    <property type="match status" value="1"/>
</dbReference>
<dbReference type="GO" id="GO:0031966">
    <property type="term" value="C:mitochondrial membrane"/>
    <property type="evidence" value="ECO:0007669"/>
    <property type="project" value="UniProtKB-SubCell"/>
</dbReference>
<sequence>MPQLFIIFSLLIITSIVMVILSFNPIHSILWLVFVFLLSSGLLISMGIDFIPLMIIIIYVGAITILFLFVIMMLDIIQIREITSITHIIPILIVSSVNVILQLTILFSTDYYSGNTISYMSWSFDNANQILSIASILYSEYFYPLVLLSILLIIAMVGAIALTIELGSITRKQALYLQHHRNNSWT</sequence>
<keyword evidence="2" id="KW-0813">Transport</keyword>
<reference evidence="3" key="1">
    <citation type="journal article" date="2015" name="PeerJ">
        <title>Phylogenetic analysis of higher-level relationships within Hydroidolina (Cnidaria: Hydrozoa) using mitochondrial genome data and insight into their mitochondrial transcription.</title>
        <authorList>
            <person name="Kayal E."/>
            <person name="Bentlage B."/>
            <person name="Cartwright P."/>
            <person name="Yanagihara A.A."/>
            <person name="Lindsay D.J."/>
            <person name="Hopcroft R.R."/>
            <person name="Collins A.G."/>
        </authorList>
    </citation>
    <scope>NUCLEOTIDE SEQUENCE</scope>
</reference>
<dbReference type="InterPro" id="IPR042106">
    <property type="entry name" value="Nuo/plastoQ_OxRdtase_6_NuoJ"/>
</dbReference>
<feature type="transmembrane region" description="Helical" evidence="2">
    <location>
        <begin position="54"/>
        <end position="76"/>
    </location>
</feature>
<name>A0A0S4M3W1_9CNID</name>
<evidence type="ECO:0000256" key="2">
    <source>
        <dbReference type="RuleBase" id="RU004430"/>
    </source>
</evidence>
<keyword evidence="2" id="KW-0249">Electron transport</keyword>
<keyword evidence="2" id="KW-1278">Translocase</keyword>
<feature type="transmembrane region" description="Helical" evidence="2">
    <location>
        <begin position="141"/>
        <end position="164"/>
    </location>
</feature>
<dbReference type="AlphaFoldDB" id="A0A0S4M3W1"/>
<comment type="similarity">
    <text evidence="2">Belongs to the complex I subunit 6 family.</text>
</comment>
<dbReference type="Gene3D" id="1.20.120.1200">
    <property type="entry name" value="NADH-ubiquinone/plastoquinone oxidoreductase chain 6, subunit NuoJ"/>
    <property type="match status" value="1"/>
</dbReference>
<organism evidence="3">
    <name type="scientific">Physalia physalis</name>
    <dbReference type="NCBI Taxonomy" id="168775"/>
    <lineage>
        <taxon>Eukaryota</taxon>
        <taxon>Metazoa</taxon>
        <taxon>Cnidaria</taxon>
        <taxon>Hydrozoa</taxon>
        <taxon>Hydroidolina</taxon>
        <taxon>Siphonophorae</taxon>
        <taxon>Cystonectae</taxon>
        <taxon>Physaliidae</taxon>
        <taxon>Physalia</taxon>
    </lineage>
</organism>
<keyword evidence="2" id="KW-0679">Respiratory chain</keyword>
<geneLocation type="mitochondrion" evidence="3"/>
<dbReference type="GO" id="GO:0008137">
    <property type="term" value="F:NADH dehydrogenase (ubiquinone) activity"/>
    <property type="evidence" value="ECO:0007669"/>
    <property type="project" value="UniProtKB-UniRule"/>
</dbReference>
<comment type="catalytic activity">
    <reaction evidence="2">
        <text>a ubiquinone + NADH + 5 H(+)(in) = a ubiquinol + NAD(+) + 4 H(+)(out)</text>
        <dbReference type="Rhea" id="RHEA:29091"/>
        <dbReference type="Rhea" id="RHEA-COMP:9565"/>
        <dbReference type="Rhea" id="RHEA-COMP:9566"/>
        <dbReference type="ChEBI" id="CHEBI:15378"/>
        <dbReference type="ChEBI" id="CHEBI:16389"/>
        <dbReference type="ChEBI" id="CHEBI:17976"/>
        <dbReference type="ChEBI" id="CHEBI:57540"/>
        <dbReference type="ChEBI" id="CHEBI:57945"/>
        <dbReference type="EC" id="7.1.1.2"/>
    </reaction>
</comment>
<dbReference type="EC" id="7.1.1.2" evidence="2"/>
<keyword evidence="2" id="KW-0830">Ubiquinone</keyword>
<dbReference type="InterPro" id="IPR001457">
    <property type="entry name" value="NADH_UbQ/plastoQ_OxRdtase_su6"/>
</dbReference>
<keyword evidence="2 3" id="KW-0496">Mitochondrion</keyword>
<keyword evidence="2" id="KW-0472">Membrane</keyword>
<keyword evidence="2" id="KW-1133">Transmembrane helix</keyword>
<comment type="subcellular location">
    <subcellularLocation>
        <location evidence="2">Mitochondrion membrane</location>
        <topology evidence="2">Multi-pass membrane protein</topology>
    </subcellularLocation>
</comment>